<keyword evidence="1" id="KW-1133">Transmembrane helix</keyword>
<dbReference type="STRING" id="525909.Afer_0949"/>
<keyword evidence="1" id="KW-0812">Transmembrane</keyword>
<dbReference type="Proteomes" id="UP000000771">
    <property type="component" value="Chromosome"/>
</dbReference>
<dbReference type="AlphaFoldDB" id="C7LYT0"/>
<keyword evidence="3" id="KW-1185">Reference proteome</keyword>
<sequence>MSVLTVIVLVLAVVVAVLLVLGLWQVSMLRRQMEAFASEWREEMVRMVRTSTQLIEEASAAQRRARDLVEEAEADVDGLDWALRAVVEPARSVRRLGLGVRRARAVFRERRGGEVRRA</sequence>
<dbReference type="OrthoDB" id="10013397at2"/>
<feature type="transmembrane region" description="Helical" evidence="1">
    <location>
        <begin position="6"/>
        <end position="24"/>
    </location>
</feature>
<organism evidence="2 3">
    <name type="scientific">Acidimicrobium ferrooxidans (strain DSM 10331 / JCM 15462 / NBRC 103882 / ICP)</name>
    <dbReference type="NCBI Taxonomy" id="525909"/>
    <lineage>
        <taxon>Bacteria</taxon>
        <taxon>Bacillati</taxon>
        <taxon>Actinomycetota</taxon>
        <taxon>Acidimicrobiia</taxon>
        <taxon>Acidimicrobiales</taxon>
        <taxon>Acidimicrobiaceae</taxon>
        <taxon>Acidimicrobium</taxon>
    </lineage>
</organism>
<dbReference type="HOGENOM" id="CLU_2068014_0_0_11"/>
<name>C7LYT0_ACIFD</name>
<keyword evidence="1" id="KW-0472">Membrane</keyword>
<dbReference type="EMBL" id="CP001631">
    <property type="protein sequence ID" value="ACU53888.1"/>
    <property type="molecule type" value="Genomic_DNA"/>
</dbReference>
<accession>C7LYT0</accession>
<evidence type="ECO:0000313" key="2">
    <source>
        <dbReference type="EMBL" id="ACU53888.1"/>
    </source>
</evidence>
<gene>
    <name evidence="2" type="ordered locus">Afer_0949</name>
</gene>
<protein>
    <submittedName>
        <fullName evidence="2">Uncharacterized protein</fullName>
    </submittedName>
</protein>
<dbReference type="KEGG" id="afo:Afer_0949"/>
<dbReference type="eggNOG" id="ENOG5031DGI">
    <property type="taxonomic scope" value="Bacteria"/>
</dbReference>
<proteinExistence type="predicted"/>
<reference evidence="2 3" key="1">
    <citation type="journal article" date="2009" name="Stand. Genomic Sci.">
        <title>Complete genome sequence of Acidimicrobium ferrooxidans type strain (ICP).</title>
        <authorList>
            <person name="Clum A."/>
            <person name="Nolan M."/>
            <person name="Lang E."/>
            <person name="Glavina Del Rio T."/>
            <person name="Tice H."/>
            <person name="Copeland A."/>
            <person name="Cheng J.F."/>
            <person name="Lucas S."/>
            <person name="Chen F."/>
            <person name="Bruce D."/>
            <person name="Goodwin L."/>
            <person name="Pitluck S."/>
            <person name="Ivanova N."/>
            <person name="Mavrommatis K."/>
            <person name="Mikhailova N."/>
            <person name="Pati A."/>
            <person name="Chen A."/>
            <person name="Palaniappan K."/>
            <person name="Goker M."/>
            <person name="Spring S."/>
            <person name="Land M."/>
            <person name="Hauser L."/>
            <person name="Chang Y.J."/>
            <person name="Jeffries C.C."/>
            <person name="Chain P."/>
            <person name="Bristow J."/>
            <person name="Eisen J.A."/>
            <person name="Markowitz V."/>
            <person name="Hugenholtz P."/>
            <person name="Kyrpides N.C."/>
            <person name="Klenk H.P."/>
            <person name="Lapidus A."/>
        </authorList>
    </citation>
    <scope>NUCLEOTIDE SEQUENCE [LARGE SCALE GENOMIC DNA]</scope>
    <source>
        <strain evidence="3">DSM 10331 / JCM 15462 / NBRC 103882 / ICP</strain>
    </source>
</reference>
<evidence type="ECO:0000256" key="1">
    <source>
        <dbReference type="SAM" id="Phobius"/>
    </source>
</evidence>
<dbReference type="RefSeq" id="WP_015798377.1">
    <property type="nucleotide sequence ID" value="NC_013124.1"/>
</dbReference>
<evidence type="ECO:0000313" key="3">
    <source>
        <dbReference type="Proteomes" id="UP000000771"/>
    </source>
</evidence>